<proteinExistence type="predicted"/>
<name>A0ABW6RG56_9ACTN</name>
<keyword evidence="2" id="KW-1185">Reference proteome</keyword>
<dbReference type="InterPro" id="IPR042226">
    <property type="entry name" value="eFR1_2_sf"/>
</dbReference>
<sequence length="382" mass="41054">MDLSFLTPLYERPGPWASVYADTSTVDEATPERRELHARQACRDLLEQGADEATGYAVYDALASYTHGSAPAGRAVFARGGAVVLDPALAARPPAPVTSWSVLPRVGPLLGLAGEEPVCLVAYIDRKGADFELRTTLGSRLAGQIHGEDWPVHRTASDDWSERHFQRSVENTWERNARDTAEALSACQEESRAGLVVLAGDERERRAVHDALPQRLQPLTVETDHGGRSAGADSRLLDEDVERARQEHARQRAAAELERFRSARNPSADGGIVVAAEGVPALVDAAREHRISELLVDPDGPDAGREVWVGDEPHQLAVRRADARYLSEGEPHTARADDALLRSAAMTGAEAIRVPPSDDAAPAAGPAGGLGALLRWARPDGT</sequence>
<evidence type="ECO:0000313" key="1">
    <source>
        <dbReference type="EMBL" id="MFF3339981.1"/>
    </source>
</evidence>
<evidence type="ECO:0000313" key="2">
    <source>
        <dbReference type="Proteomes" id="UP001601976"/>
    </source>
</evidence>
<dbReference type="EMBL" id="JBIAPK010000004">
    <property type="protein sequence ID" value="MFF3339981.1"/>
    <property type="molecule type" value="Genomic_DNA"/>
</dbReference>
<comment type="caution">
    <text evidence="1">The sequence shown here is derived from an EMBL/GenBank/DDBJ whole genome shotgun (WGS) entry which is preliminary data.</text>
</comment>
<dbReference type="Proteomes" id="UP001601976">
    <property type="component" value="Unassembled WGS sequence"/>
</dbReference>
<dbReference type="GO" id="GO:0016787">
    <property type="term" value="F:hydrolase activity"/>
    <property type="evidence" value="ECO:0007669"/>
    <property type="project" value="UniProtKB-KW"/>
</dbReference>
<dbReference type="InterPro" id="IPR040701">
    <property type="entry name" value="Bact_RF_family2"/>
</dbReference>
<dbReference type="Pfam" id="PF18844">
    <property type="entry name" value="baeRF_family2"/>
    <property type="match status" value="1"/>
</dbReference>
<protein>
    <submittedName>
        <fullName evidence="1">Vms1/Ankzf1 family peptidyl-tRNA hydrolase</fullName>
    </submittedName>
</protein>
<keyword evidence="1" id="KW-0378">Hydrolase</keyword>
<reference evidence="1 2" key="1">
    <citation type="submission" date="2024-10" db="EMBL/GenBank/DDBJ databases">
        <title>The Natural Products Discovery Center: Release of the First 8490 Sequenced Strains for Exploring Actinobacteria Biosynthetic Diversity.</title>
        <authorList>
            <person name="Kalkreuter E."/>
            <person name="Kautsar S.A."/>
            <person name="Yang D."/>
            <person name="Bader C.D."/>
            <person name="Teijaro C.N."/>
            <person name="Fluegel L."/>
            <person name="Davis C.M."/>
            <person name="Simpson J.R."/>
            <person name="Lauterbach L."/>
            <person name="Steele A.D."/>
            <person name="Gui C."/>
            <person name="Meng S."/>
            <person name="Li G."/>
            <person name="Viehrig K."/>
            <person name="Ye F."/>
            <person name="Su P."/>
            <person name="Kiefer A.F."/>
            <person name="Nichols A."/>
            <person name="Cepeda A.J."/>
            <person name="Yan W."/>
            <person name="Fan B."/>
            <person name="Jiang Y."/>
            <person name="Adhikari A."/>
            <person name="Zheng C.-J."/>
            <person name="Schuster L."/>
            <person name="Cowan T.M."/>
            <person name="Smanski M.J."/>
            <person name="Chevrette M.G."/>
            <person name="De Carvalho L.P.S."/>
            <person name="Shen B."/>
        </authorList>
    </citation>
    <scope>NUCLEOTIDE SEQUENCE [LARGE SCALE GENOMIC DNA]</scope>
    <source>
        <strain evidence="1 2">NPDC003029</strain>
    </source>
</reference>
<accession>A0ABW6RG56</accession>
<organism evidence="1 2">
    <name type="scientific">Streptomyces flavidovirens</name>
    <dbReference type="NCBI Taxonomy" id="67298"/>
    <lineage>
        <taxon>Bacteria</taxon>
        <taxon>Bacillati</taxon>
        <taxon>Actinomycetota</taxon>
        <taxon>Actinomycetes</taxon>
        <taxon>Kitasatosporales</taxon>
        <taxon>Streptomycetaceae</taxon>
        <taxon>Streptomyces</taxon>
    </lineage>
</organism>
<dbReference type="RefSeq" id="WP_355714048.1">
    <property type="nucleotide sequence ID" value="NZ_JBEXNP010000002.1"/>
</dbReference>
<gene>
    <name evidence="1" type="ORF">ACFYWW_14785</name>
</gene>
<dbReference type="Gene3D" id="3.30.420.60">
    <property type="entry name" value="eRF1 domain 2"/>
    <property type="match status" value="1"/>
</dbReference>